<dbReference type="OrthoDB" id="165320at2157"/>
<reference evidence="2 3" key="1">
    <citation type="submission" date="2019-12" db="EMBL/GenBank/DDBJ databases">
        <title>Isolation and characterization of three novel carbon monoxide-oxidizing members of Halobacteria from salione crusts and soils.</title>
        <authorList>
            <person name="Myers M.R."/>
            <person name="King G.M."/>
        </authorList>
    </citation>
    <scope>NUCLEOTIDE SEQUENCE [LARGE SCALE GENOMIC DNA]</scope>
    <source>
        <strain evidence="2 3">PCN9</strain>
    </source>
</reference>
<comment type="caution">
    <text evidence="2">The sequence shown here is derived from an EMBL/GenBank/DDBJ whole genome shotgun (WGS) entry which is preliminary data.</text>
</comment>
<sequence>MNEPDLGSVLDHDTAVRRADSGALPEWAQRHFENFRASVTGERDGAPFPCFFGKASVEEGRPLYAFVESATDPDALFALRDALLEYLDVFEAHGDRVSFAVFFKPPAGTLTEAEWHERFWHVLQFLHVEDPEPWPADIPTDPDDPYWEFCFGGEPIFPTARAPFYEDRQSRHCPVGLEVTFQPRTIFEGITGDTAAGQRARDRIRSRLEDYDDAACPHADLGEWGQEGDREWPQYLLSEDESQAPERCPLQVTPDVTAERV</sequence>
<dbReference type="PANTHER" id="PTHR40045:SF1">
    <property type="entry name" value="YQCI_YCGG FAMILY PROTEIN"/>
    <property type="match status" value="1"/>
</dbReference>
<dbReference type="Pfam" id="PF08892">
    <property type="entry name" value="YqcI_YcgG"/>
    <property type="match status" value="1"/>
</dbReference>
<name>A0A6B0SKG9_9EURY</name>
<dbReference type="PANTHER" id="PTHR40045">
    <property type="entry name" value="YCGG FAMILY PROTEIN"/>
    <property type="match status" value="1"/>
</dbReference>
<dbReference type="AlphaFoldDB" id="A0A6B0SKG9"/>
<dbReference type="RefSeq" id="WP_159526509.1">
    <property type="nucleotide sequence ID" value="NZ_WUUU01000077.1"/>
</dbReference>
<dbReference type="EMBL" id="WUUU01000077">
    <property type="protein sequence ID" value="MXR21006.1"/>
    <property type="molecule type" value="Genomic_DNA"/>
</dbReference>
<evidence type="ECO:0000313" key="3">
    <source>
        <dbReference type="Proteomes" id="UP000471521"/>
    </source>
</evidence>
<keyword evidence="3" id="KW-1185">Reference proteome</keyword>
<feature type="region of interest" description="Disordered" evidence="1">
    <location>
        <begin position="238"/>
        <end position="261"/>
    </location>
</feature>
<organism evidence="2 3">
    <name type="scientific">Halobacterium bonnevillei</name>
    <dbReference type="NCBI Taxonomy" id="2692200"/>
    <lineage>
        <taxon>Archaea</taxon>
        <taxon>Methanobacteriati</taxon>
        <taxon>Methanobacteriota</taxon>
        <taxon>Stenosarchaea group</taxon>
        <taxon>Halobacteria</taxon>
        <taxon>Halobacteriales</taxon>
        <taxon>Halobacteriaceae</taxon>
        <taxon>Halobacterium</taxon>
    </lineage>
</organism>
<accession>A0A6B0SKG9</accession>
<proteinExistence type="predicted"/>
<evidence type="ECO:0008006" key="4">
    <source>
        <dbReference type="Google" id="ProtNLM"/>
    </source>
</evidence>
<gene>
    <name evidence="2" type="ORF">GRX66_10470</name>
</gene>
<protein>
    <recommendedName>
        <fullName evidence="4">YqcI/YcgG family protein</fullName>
    </recommendedName>
</protein>
<evidence type="ECO:0000256" key="1">
    <source>
        <dbReference type="SAM" id="MobiDB-lite"/>
    </source>
</evidence>
<dbReference type="InterPro" id="IPR014988">
    <property type="entry name" value="Uncharacterised_YqcI/YcgG"/>
</dbReference>
<dbReference type="Proteomes" id="UP000471521">
    <property type="component" value="Unassembled WGS sequence"/>
</dbReference>
<evidence type="ECO:0000313" key="2">
    <source>
        <dbReference type="EMBL" id="MXR21006.1"/>
    </source>
</evidence>